<proteinExistence type="predicted"/>
<evidence type="ECO:0000256" key="1">
    <source>
        <dbReference type="SAM" id="MobiDB-lite"/>
    </source>
</evidence>
<keyword evidence="2" id="KW-0732">Signal</keyword>
<evidence type="ECO:0000313" key="3">
    <source>
        <dbReference type="EMBL" id="JAS17739.1"/>
    </source>
</evidence>
<dbReference type="EMBL" id="GEDC01019559">
    <property type="protein sequence ID" value="JAS17739.1"/>
    <property type="molecule type" value="Transcribed_RNA"/>
</dbReference>
<feature type="non-terminal residue" evidence="3">
    <location>
        <position position="1"/>
    </location>
</feature>
<feature type="region of interest" description="Disordered" evidence="1">
    <location>
        <begin position="117"/>
        <end position="198"/>
    </location>
</feature>
<feature type="compositionally biased region" description="Basic and acidic residues" evidence="1">
    <location>
        <begin position="137"/>
        <end position="154"/>
    </location>
</feature>
<feature type="signal peptide" evidence="2">
    <location>
        <begin position="1"/>
        <end position="19"/>
    </location>
</feature>
<name>A0A1B6CW15_9HEMI</name>
<feature type="chain" id="PRO_5008580724" evidence="2">
    <location>
        <begin position="20"/>
        <end position="198"/>
    </location>
</feature>
<feature type="non-terminal residue" evidence="3">
    <location>
        <position position="198"/>
    </location>
</feature>
<dbReference type="AlphaFoldDB" id="A0A1B6CW15"/>
<sequence>EMLLAVVLALGLTLVDARAYPPQRAVKINKNYAVTEQSDEKLHITTFNPRNQPHFQMEQKNYNVPSTTISLPQEGAESEYKNYHKTSPQIFTSVTEESTYQFYNTPGAKVEITHGGSTHTNGEHTRVFKSNIPPDSDNAHGVDHHYQKPTEKGVSHSSHGPEYALPKQHVARPSQEAGNRVSYPTNKPEYSHSIPEHA</sequence>
<organism evidence="3">
    <name type="scientific">Clastoptera arizonana</name>
    <name type="common">Arizona spittle bug</name>
    <dbReference type="NCBI Taxonomy" id="38151"/>
    <lineage>
        <taxon>Eukaryota</taxon>
        <taxon>Metazoa</taxon>
        <taxon>Ecdysozoa</taxon>
        <taxon>Arthropoda</taxon>
        <taxon>Hexapoda</taxon>
        <taxon>Insecta</taxon>
        <taxon>Pterygota</taxon>
        <taxon>Neoptera</taxon>
        <taxon>Paraneoptera</taxon>
        <taxon>Hemiptera</taxon>
        <taxon>Auchenorrhyncha</taxon>
        <taxon>Cercopoidea</taxon>
        <taxon>Clastopteridae</taxon>
        <taxon>Clastoptera</taxon>
    </lineage>
</organism>
<protein>
    <submittedName>
        <fullName evidence="3">Uncharacterized protein</fullName>
    </submittedName>
</protein>
<evidence type="ECO:0000256" key="2">
    <source>
        <dbReference type="SAM" id="SignalP"/>
    </source>
</evidence>
<reference evidence="3" key="1">
    <citation type="submission" date="2015-12" db="EMBL/GenBank/DDBJ databases">
        <title>De novo transcriptome assembly of four potential Pierce s Disease insect vectors from Arizona vineyards.</title>
        <authorList>
            <person name="Tassone E.E."/>
        </authorList>
    </citation>
    <scope>NUCLEOTIDE SEQUENCE</scope>
</reference>
<gene>
    <name evidence="3" type="ORF">g.42039</name>
</gene>
<accession>A0A1B6CW15</accession>